<feature type="compositionally biased region" description="Basic and acidic residues" evidence="1">
    <location>
        <begin position="211"/>
        <end position="220"/>
    </location>
</feature>
<sequence length="236" mass="26697">MVDDANPRLAVLGEVRDEMEVLPQSRSQVDEAIGKAESSETEATGDATSDDESITEDDHDRRKDGTEEQLQVEIKRAKSEEIRRLSLVEIPLGDSFEDQTITHVRVPLPGFDIDGTPADFVHGETELEEREKARRRRINRFFGGMKVGIEQNEEARNNGSKRRRSVPIEYCNTDRRDVPRFCAICLSKVSIGETMAVGAREEESEELLEPSDERAASERSRLPLLSATIRVQLHRH</sequence>
<dbReference type="Proteomes" id="UP000266841">
    <property type="component" value="Unassembled WGS sequence"/>
</dbReference>
<name>K0SSP4_THAOC</name>
<evidence type="ECO:0000313" key="3">
    <source>
        <dbReference type="Proteomes" id="UP000266841"/>
    </source>
</evidence>
<dbReference type="EMBL" id="AGNL01020190">
    <property type="protein sequence ID" value="EJK61292.1"/>
    <property type="molecule type" value="Genomic_DNA"/>
</dbReference>
<protein>
    <submittedName>
        <fullName evidence="2">Uncharacterized protein</fullName>
    </submittedName>
</protein>
<comment type="caution">
    <text evidence="2">The sequence shown here is derived from an EMBL/GenBank/DDBJ whole genome shotgun (WGS) entry which is preliminary data.</text>
</comment>
<accession>K0SSP4</accession>
<organism evidence="2 3">
    <name type="scientific">Thalassiosira oceanica</name>
    <name type="common">Marine diatom</name>
    <dbReference type="NCBI Taxonomy" id="159749"/>
    <lineage>
        <taxon>Eukaryota</taxon>
        <taxon>Sar</taxon>
        <taxon>Stramenopiles</taxon>
        <taxon>Ochrophyta</taxon>
        <taxon>Bacillariophyta</taxon>
        <taxon>Coscinodiscophyceae</taxon>
        <taxon>Thalassiosirophycidae</taxon>
        <taxon>Thalassiosirales</taxon>
        <taxon>Thalassiosiraceae</taxon>
        <taxon>Thalassiosira</taxon>
    </lineage>
</organism>
<feature type="region of interest" description="Disordered" evidence="1">
    <location>
        <begin position="197"/>
        <end position="220"/>
    </location>
</feature>
<feature type="compositionally biased region" description="Basic and acidic residues" evidence="1">
    <location>
        <begin position="56"/>
        <end position="66"/>
    </location>
</feature>
<proteinExistence type="predicted"/>
<gene>
    <name evidence="2" type="ORF">THAOC_18251</name>
</gene>
<dbReference type="AlphaFoldDB" id="K0SSP4"/>
<feature type="compositionally biased region" description="Basic and acidic residues" evidence="1">
    <location>
        <begin position="28"/>
        <end position="38"/>
    </location>
</feature>
<evidence type="ECO:0000256" key="1">
    <source>
        <dbReference type="SAM" id="MobiDB-lite"/>
    </source>
</evidence>
<feature type="region of interest" description="Disordered" evidence="1">
    <location>
        <begin position="21"/>
        <end position="70"/>
    </location>
</feature>
<reference evidence="2 3" key="1">
    <citation type="journal article" date="2012" name="Genome Biol.">
        <title>Genome and low-iron response of an oceanic diatom adapted to chronic iron limitation.</title>
        <authorList>
            <person name="Lommer M."/>
            <person name="Specht M."/>
            <person name="Roy A.S."/>
            <person name="Kraemer L."/>
            <person name="Andreson R."/>
            <person name="Gutowska M.A."/>
            <person name="Wolf J."/>
            <person name="Bergner S.V."/>
            <person name="Schilhabel M.B."/>
            <person name="Klostermeier U.C."/>
            <person name="Beiko R.G."/>
            <person name="Rosenstiel P."/>
            <person name="Hippler M."/>
            <person name="Laroche J."/>
        </authorList>
    </citation>
    <scope>NUCLEOTIDE SEQUENCE [LARGE SCALE GENOMIC DNA]</scope>
    <source>
        <strain evidence="2 3">CCMP1005</strain>
    </source>
</reference>
<evidence type="ECO:0000313" key="2">
    <source>
        <dbReference type="EMBL" id="EJK61292.1"/>
    </source>
</evidence>
<keyword evidence="3" id="KW-1185">Reference proteome</keyword>